<dbReference type="GO" id="GO:0005737">
    <property type="term" value="C:cytoplasm"/>
    <property type="evidence" value="ECO:0007669"/>
    <property type="project" value="UniProtKB-SubCell"/>
</dbReference>
<dbReference type="InterPro" id="IPR019084">
    <property type="entry name" value="STM1-like_N"/>
</dbReference>
<dbReference type="SMART" id="SM01233">
    <property type="entry name" value="HABP4_PAI-RBP1"/>
    <property type="match status" value="1"/>
</dbReference>
<comment type="subcellular location">
    <subcellularLocation>
        <location evidence="1">Cytoplasm</location>
    </subcellularLocation>
</comment>
<dbReference type="GO" id="GO:0003723">
    <property type="term" value="F:RNA binding"/>
    <property type="evidence" value="ECO:0007669"/>
    <property type="project" value="InterPro"/>
</dbReference>
<feature type="region of interest" description="Disordered" evidence="3">
    <location>
        <begin position="1"/>
        <end position="370"/>
    </location>
</feature>
<keyword evidence="6" id="KW-1185">Reference proteome</keyword>
<dbReference type="GO" id="GO:0005634">
    <property type="term" value="C:nucleus"/>
    <property type="evidence" value="ECO:0007669"/>
    <property type="project" value="TreeGrafter"/>
</dbReference>
<feature type="compositionally biased region" description="Low complexity" evidence="3">
    <location>
        <begin position="125"/>
        <end position="134"/>
    </location>
</feature>
<gene>
    <name evidence="5" type="ORF">KVT40_000031</name>
</gene>
<dbReference type="OrthoDB" id="5426471at2759"/>
<feature type="compositionally biased region" description="Basic and acidic residues" evidence="3">
    <location>
        <begin position="269"/>
        <end position="278"/>
    </location>
</feature>
<feature type="compositionally biased region" description="Basic and acidic residues" evidence="3">
    <location>
        <begin position="239"/>
        <end position="251"/>
    </location>
</feature>
<evidence type="ECO:0000256" key="2">
    <source>
        <dbReference type="ARBA" id="ARBA00022490"/>
    </source>
</evidence>
<name>A0A8K0LAM1_9PEZI</name>
<proteinExistence type="predicted"/>
<dbReference type="Gene3D" id="6.10.140.1040">
    <property type="match status" value="1"/>
</dbReference>
<feature type="compositionally biased region" description="Basic and acidic residues" evidence="3">
    <location>
        <begin position="326"/>
        <end position="345"/>
    </location>
</feature>
<reference evidence="5" key="1">
    <citation type="submission" date="2021-07" db="EMBL/GenBank/DDBJ databases">
        <title>Elsinoe batatas strain:CRI-CJ2 Genome sequencing and assembly.</title>
        <authorList>
            <person name="Huang L."/>
        </authorList>
    </citation>
    <scope>NUCLEOTIDE SEQUENCE</scope>
    <source>
        <strain evidence="5">CRI-CJ2</strain>
    </source>
</reference>
<evidence type="ECO:0000313" key="6">
    <source>
        <dbReference type="Proteomes" id="UP000809789"/>
    </source>
</evidence>
<evidence type="ECO:0000256" key="1">
    <source>
        <dbReference type="ARBA" id="ARBA00004496"/>
    </source>
</evidence>
<dbReference type="InterPro" id="IPR006861">
    <property type="entry name" value="HABP4_PAIRBP1-bd"/>
</dbReference>
<organism evidence="5 6">
    <name type="scientific">Elsinoe batatas</name>
    <dbReference type="NCBI Taxonomy" id="2601811"/>
    <lineage>
        <taxon>Eukaryota</taxon>
        <taxon>Fungi</taxon>
        <taxon>Dikarya</taxon>
        <taxon>Ascomycota</taxon>
        <taxon>Pezizomycotina</taxon>
        <taxon>Dothideomycetes</taxon>
        <taxon>Dothideomycetidae</taxon>
        <taxon>Myriangiales</taxon>
        <taxon>Elsinoaceae</taxon>
        <taxon>Elsinoe</taxon>
    </lineage>
</organism>
<dbReference type="Proteomes" id="UP000809789">
    <property type="component" value="Unassembled WGS sequence"/>
</dbReference>
<comment type="caution">
    <text evidence="5">The sequence shown here is derived from an EMBL/GenBank/DDBJ whole genome shotgun (WGS) entry which is preliminary data.</text>
</comment>
<feature type="compositionally biased region" description="Polar residues" evidence="3">
    <location>
        <begin position="356"/>
        <end position="370"/>
    </location>
</feature>
<feature type="compositionally biased region" description="Basic and acidic residues" evidence="3">
    <location>
        <begin position="165"/>
        <end position="185"/>
    </location>
</feature>
<evidence type="ECO:0000256" key="3">
    <source>
        <dbReference type="SAM" id="MobiDB-lite"/>
    </source>
</evidence>
<dbReference type="PANTHER" id="PTHR12299">
    <property type="entry name" value="HYALURONIC ACID-BINDING PROTEIN 4"/>
    <property type="match status" value="1"/>
</dbReference>
<protein>
    <recommendedName>
        <fullName evidence="4">Hyaluronan/mRNA-binding protein domain-containing protein</fullName>
    </recommendedName>
</protein>
<dbReference type="EMBL" id="JAESVG020000001">
    <property type="protein sequence ID" value="KAG8630891.1"/>
    <property type="molecule type" value="Genomic_DNA"/>
</dbReference>
<dbReference type="AlphaFoldDB" id="A0A8K0LAM1"/>
<evidence type="ECO:0000259" key="4">
    <source>
        <dbReference type="SMART" id="SM01233"/>
    </source>
</evidence>
<accession>A0A8K0LAM1</accession>
<feature type="compositionally biased region" description="Basic and acidic residues" evidence="3">
    <location>
        <begin position="205"/>
        <end position="221"/>
    </location>
</feature>
<dbReference type="Pfam" id="PF09598">
    <property type="entry name" value="Stm1_N"/>
    <property type="match status" value="1"/>
</dbReference>
<feature type="compositionally biased region" description="Basic and acidic residues" evidence="3">
    <location>
        <begin position="21"/>
        <end position="37"/>
    </location>
</feature>
<dbReference type="InterPro" id="IPR039764">
    <property type="entry name" value="HABP4/SERBP1-like"/>
</dbReference>
<feature type="compositionally biased region" description="Basic and acidic residues" evidence="3">
    <location>
        <begin position="88"/>
        <end position="114"/>
    </location>
</feature>
<sequence>MSDPVASKNIYELLGNDPELDPDRAPDPPTKVAEKNLPRTGKRATGGDVVPRAAGRGEGAARGGRDNFTGNERAIRDKTAGAVQNRQKPTDDGVRQDRRRDRLREPNEHRDIGGRGRSSRGGSAGYAARGMRGTRTGRDDRHSRTGIADHDKQAGHGWGENTAEGEFKDEQGGLADAREEEKEGIVVDDTPVDENGVPVSDLEPEDKTKSYEQYLAEKLEKQAALNDRPLAPRQANEGSSKKFPEGKAFARDEEENFIIGGGGKKGRARERGEKKQVLDIDQTWVETDSGRGGRGGRGEGRGGRGRGEGGRGRGEGRGRGGPRGGRGGDRGDRGGDRGDRGEGRGSFRGGRGSSGPVNISDSSAFPSLGK</sequence>
<feature type="domain" description="Hyaluronan/mRNA-binding protein" evidence="4">
    <location>
        <begin position="137"/>
        <end position="238"/>
    </location>
</feature>
<evidence type="ECO:0000313" key="5">
    <source>
        <dbReference type="EMBL" id="KAG8630891.1"/>
    </source>
</evidence>
<feature type="compositionally biased region" description="Basic and acidic residues" evidence="3">
    <location>
        <begin position="136"/>
        <end position="154"/>
    </location>
</feature>
<keyword evidence="2" id="KW-0963">Cytoplasm</keyword>
<feature type="compositionally biased region" description="Basic and acidic residues" evidence="3">
    <location>
        <begin position="288"/>
        <end position="318"/>
    </location>
</feature>
<dbReference type="PANTHER" id="PTHR12299:SF17">
    <property type="entry name" value="AT19571P-RELATED"/>
    <property type="match status" value="1"/>
</dbReference>